<dbReference type="AlphaFoldDB" id="A0A645GVS5"/>
<dbReference type="GO" id="GO:0005737">
    <property type="term" value="C:cytoplasm"/>
    <property type="evidence" value="ECO:0007669"/>
    <property type="project" value="TreeGrafter"/>
</dbReference>
<gene>
    <name evidence="1" type="primary">hemN_58</name>
    <name evidence="1" type="ORF">SDC9_178366</name>
</gene>
<evidence type="ECO:0000313" key="1">
    <source>
        <dbReference type="EMBL" id="MPN30895.1"/>
    </source>
</evidence>
<dbReference type="InterPro" id="IPR058240">
    <property type="entry name" value="rSAM_sf"/>
</dbReference>
<dbReference type="InterPro" id="IPR034505">
    <property type="entry name" value="Coproporphyrinogen-III_oxidase"/>
</dbReference>
<organism evidence="1">
    <name type="scientific">bioreactor metagenome</name>
    <dbReference type="NCBI Taxonomy" id="1076179"/>
    <lineage>
        <taxon>unclassified sequences</taxon>
        <taxon>metagenomes</taxon>
        <taxon>ecological metagenomes</taxon>
    </lineage>
</organism>
<reference evidence="1" key="1">
    <citation type="submission" date="2019-08" db="EMBL/GenBank/DDBJ databases">
        <authorList>
            <person name="Kucharzyk K."/>
            <person name="Murdoch R.W."/>
            <person name="Higgins S."/>
            <person name="Loffler F."/>
        </authorList>
    </citation>
    <scope>NUCLEOTIDE SEQUENCE</scope>
</reference>
<keyword evidence="1" id="KW-0560">Oxidoreductase</keyword>
<dbReference type="GO" id="GO:0016491">
    <property type="term" value="F:oxidoreductase activity"/>
    <property type="evidence" value="ECO:0007669"/>
    <property type="project" value="UniProtKB-KW"/>
</dbReference>
<dbReference type="PANTHER" id="PTHR13932:SF5">
    <property type="entry name" value="RADICAL S-ADENOSYL METHIONINE DOMAIN-CONTAINING PROTEIN 1, MITOCHONDRIAL"/>
    <property type="match status" value="1"/>
</dbReference>
<dbReference type="EMBL" id="VSSQ01082189">
    <property type="protein sequence ID" value="MPN30895.1"/>
    <property type="molecule type" value="Genomic_DNA"/>
</dbReference>
<dbReference type="Gene3D" id="3.30.750.200">
    <property type="match status" value="1"/>
</dbReference>
<accession>A0A645GVS5</accession>
<dbReference type="GO" id="GO:0006779">
    <property type="term" value="P:porphyrin-containing compound biosynthetic process"/>
    <property type="evidence" value="ECO:0007669"/>
    <property type="project" value="TreeGrafter"/>
</dbReference>
<dbReference type="PANTHER" id="PTHR13932">
    <property type="entry name" value="COPROPORPHYRINIGEN III OXIDASE"/>
    <property type="match status" value="1"/>
</dbReference>
<protein>
    <submittedName>
        <fullName evidence="1">Oxygen-independent coproporphyrinogen-III oxidase-like protein YqeR</fullName>
        <ecNumber evidence="1">1.3.99.-</ecNumber>
    </submittedName>
</protein>
<dbReference type="SUPFAM" id="SSF102114">
    <property type="entry name" value="Radical SAM enzymes"/>
    <property type="match status" value="1"/>
</dbReference>
<sequence>MKLWKGWGVKRVSLGVQSLCDEELLWLKRTHTAKRALWAIDRLLHFGFHVSGDLMFGLAGQSLRKWHTSLSNLVHSGVTHISIYQLSIEEGSVWGKNPPSGVQNGYVHYRWAQWYLEKSGFSQYEIASFSRPGYECRDNQAYWFEKNVLPLGPSAWGI</sequence>
<name>A0A645GVS5_9ZZZZ</name>
<proteinExistence type="predicted"/>
<dbReference type="GO" id="GO:0051539">
    <property type="term" value="F:4 iron, 4 sulfur cluster binding"/>
    <property type="evidence" value="ECO:0007669"/>
    <property type="project" value="TreeGrafter"/>
</dbReference>
<dbReference type="EC" id="1.3.99.-" evidence="1"/>
<comment type="caution">
    <text evidence="1">The sequence shown here is derived from an EMBL/GenBank/DDBJ whole genome shotgun (WGS) entry which is preliminary data.</text>
</comment>